<dbReference type="AlphaFoldDB" id="A0AAN1MRM8"/>
<evidence type="ECO:0000313" key="1">
    <source>
        <dbReference type="EMBL" id="AUT76646.1"/>
    </source>
</evidence>
<name>A0AAN1MRM8_9BURK</name>
<dbReference type="GO" id="GO:0006974">
    <property type="term" value="P:DNA damage response"/>
    <property type="evidence" value="ECO:0007669"/>
    <property type="project" value="TreeGrafter"/>
</dbReference>
<evidence type="ECO:0000313" key="2">
    <source>
        <dbReference type="Proteomes" id="UP000236649"/>
    </source>
</evidence>
<dbReference type="InterPro" id="IPR007488">
    <property type="entry name" value="DUF535"/>
</dbReference>
<protein>
    <submittedName>
        <fullName evidence="1">DUF535 domain-containing protein</fullName>
    </submittedName>
</protein>
<dbReference type="RefSeq" id="WP_086916826.1">
    <property type="nucleotide sequence ID" value="NZ_CADFGJ010000058.1"/>
</dbReference>
<dbReference type="GeneID" id="96993275"/>
<dbReference type="KEGG" id="phs:C2L64_52015"/>
<accession>A0AAN1MRM8</accession>
<organism evidence="1 2">
    <name type="scientific">Paraburkholderia hospita</name>
    <dbReference type="NCBI Taxonomy" id="169430"/>
    <lineage>
        <taxon>Bacteria</taxon>
        <taxon>Pseudomonadati</taxon>
        <taxon>Pseudomonadota</taxon>
        <taxon>Betaproteobacteria</taxon>
        <taxon>Burkholderiales</taxon>
        <taxon>Burkholderiaceae</taxon>
        <taxon>Paraburkholderia</taxon>
    </lineage>
</organism>
<dbReference type="EMBL" id="CP026109">
    <property type="protein sequence ID" value="AUT76646.1"/>
    <property type="molecule type" value="Genomic_DNA"/>
</dbReference>
<dbReference type="Proteomes" id="UP000236649">
    <property type="component" value="Chromosome 5"/>
</dbReference>
<dbReference type="PANTHER" id="PTHR38785:SF1">
    <property type="entry name" value="HOMOLOG OF VIRK"/>
    <property type="match status" value="1"/>
</dbReference>
<sequence>MMSISEICRLLSRCIPGRTPRDLFRQARVLMYALLNPFAARIWLKALTTNALLADIAARNRRFLERPFHCFAQVDMHAYARAELLCGHFRVVGELFGEDLVRRLYLNSEYVTLASSGRYALVVSEPVRCWREGLLTVAWRDALEHVDLAWATVSFEKHPESGKRGALIGGLQGPAGGDRERVRDATRACHGLRPKAAVMEAVGEFCRIARVEVLTGVTRQTHVSAATAVQFSADYDSFWRESGGVEVDGRFVLPLRPYHRDISEVPSNRRAAFRRRRTLIADLLAQIDRAVEDGLTEDVKPPHPSHAEADDHLPELTVALATNYCDAEPA</sequence>
<gene>
    <name evidence="1" type="ORF">C2L64_52015</name>
</gene>
<proteinExistence type="predicted"/>
<dbReference type="Pfam" id="PF04393">
    <property type="entry name" value="DUF535"/>
    <property type="match status" value="1"/>
</dbReference>
<reference evidence="1 2" key="1">
    <citation type="submission" date="2018-01" db="EMBL/GenBank/DDBJ databases">
        <title>Species boundaries and ecological features among Paraburkholderia terrae DSMZ17804T, P. hospita DSMZ17164T and P. caribensis DSMZ13236T.</title>
        <authorList>
            <person name="Pratama A.A."/>
        </authorList>
    </citation>
    <scope>NUCLEOTIDE SEQUENCE [LARGE SCALE GENOMIC DNA]</scope>
    <source>
        <strain evidence="1 2">DSM 17164</strain>
    </source>
</reference>
<dbReference type="PANTHER" id="PTHR38785">
    <property type="entry name" value="HOMOLOG OF VIRK"/>
    <property type="match status" value="1"/>
</dbReference>